<proteinExistence type="predicted"/>
<comment type="caution">
    <text evidence="1">The sequence shown here is derived from an EMBL/GenBank/DDBJ whole genome shotgun (WGS) entry which is preliminary data.</text>
</comment>
<reference evidence="1" key="1">
    <citation type="journal article" date="2014" name="Front. Microbiol.">
        <title>High frequency of phylogenetically diverse reductive dehalogenase-homologous genes in deep subseafloor sedimentary metagenomes.</title>
        <authorList>
            <person name="Kawai M."/>
            <person name="Futagami T."/>
            <person name="Toyoda A."/>
            <person name="Takaki Y."/>
            <person name="Nishi S."/>
            <person name="Hori S."/>
            <person name="Arai W."/>
            <person name="Tsubouchi T."/>
            <person name="Morono Y."/>
            <person name="Uchiyama I."/>
            <person name="Ito T."/>
            <person name="Fujiyama A."/>
            <person name="Inagaki F."/>
            <person name="Takami H."/>
        </authorList>
    </citation>
    <scope>NUCLEOTIDE SEQUENCE</scope>
    <source>
        <strain evidence="1">Expedition CK06-06</strain>
    </source>
</reference>
<dbReference type="AlphaFoldDB" id="X1DPF8"/>
<name>X1DPF8_9ZZZZ</name>
<gene>
    <name evidence="1" type="ORF">S03H2_07291</name>
</gene>
<dbReference type="EMBL" id="BARU01003338">
    <property type="protein sequence ID" value="GAH22836.1"/>
    <property type="molecule type" value="Genomic_DNA"/>
</dbReference>
<accession>X1DPF8</accession>
<organism evidence="1">
    <name type="scientific">marine sediment metagenome</name>
    <dbReference type="NCBI Taxonomy" id="412755"/>
    <lineage>
        <taxon>unclassified sequences</taxon>
        <taxon>metagenomes</taxon>
        <taxon>ecological metagenomes</taxon>
    </lineage>
</organism>
<sequence length="156" mass="16604">GRTGIYSKKTTLKIPIIIDIGSPAISGNASFGKTAVNKKNPANATGVITSVEIYANEAMTGVKVATFYIVSGNILSTRDYDTIGDVPIGYSKHTVSINVNAGDYIGIYCGTGKVEAYTPDYTGMWYWAGDGIPCSEKTFSPFAEYIIRLYGTGEGS</sequence>
<evidence type="ECO:0000313" key="1">
    <source>
        <dbReference type="EMBL" id="GAH22836.1"/>
    </source>
</evidence>
<feature type="non-terminal residue" evidence="1">
    <location>
        <position position="1"/>
    </location>
</feature>
<protein>
    <submittedName>
        <fullName evidence="1">Uncharacterized protein</fullName>
    </submittedName>
</protein>